<protein>
    <recommendedName>
        <fullName evidence="3">YjbF family lipoprotein</fullName>
    </recommendedName>
</protein>
<proteinExistence type="predicted"/>
<evidence type="ECO:0000313" key="2">
    <source>
        <dbReference type="Proteomes" id="UP000288279"/>
    </source>
</evidence>
<dbReference type="Proteomes" id="UP000288279">
    <property type="component" value="Unassembled WGS sequence"/>
</dbReference>
<keyword evidence="2" id="KW-1185">Reference proteome</keyword>
<dbReference type="AlphaFoldDB" id="A0A432ZKF1"/>
<accession>A0A432ZKF1</accession>
<evidence type="ECO:0008006" key="3">
    <source>
        <dbReference type="Google" id="ProtNLM"/>
    </source>
</evidence>
<gene>
    <name evidence="1" type="ORF">CWI83_05170</name>
</gene>
<dbReference type="RefSeq" id="WP_126826680.1">
    <property type="nucleotide sequence ID" value="NZ_PIQG01000002.1"/>
</dbReference>
<sequence>MIARLYKIAILVLLVNVLAGCSQRVNAIAEMGRAFFTEPEPILLSLDEIRALDYAALYVQLDNSPRILAVLNQASENQLTWRIGSRDFLYSQNGRIVGTESLTDFPQQTSARGQDPLSCFRKYLQPNSAIICPDQWRRKVTLQQADGSNAVLQRVWIKSTIMRTEKVESITLLSGITVPAFRIIETGEWNVDSTTKKPILFENIFWQHATNGRIVKTQQFISPAHGYLLTEEVVPFIGDFSVESDES</sequence>
<dbReference type="InterPro" id="IPR021308">
    <property type="entry name" value="GfcB"/>
</dbReference>
<dbReference type="PROSITE" id="PS51257">
    <property type="entry name" value="PROKAR_LIPOPROTEIN"/>
    <property type="match status" value="1"/>
</dbReference>
<dbReference type="Gene3D" id="2.40.360.10">
    <property type="entry name" value="YmcC-like"/>
    <property type="match status" value="1"/>
</dbReference>
<evidence type="ECO:0000313" key="1">
    <source>
        <dbReference type="EMBL" id="RUO78419.1"/>
    </source>
</evidence>
<dbReference type="SUPFAM" id="SSF159270">
    <property type="entry name" value="YmcC-like"/>
    <property type="match status" value="1"/>
</dbReference>
<dbReference type="EMBL" id="PIQG01000002">
    <property type="protein sequence ID" value="RUO78419.1"/>
    <property type="molecule type" value="Genomic_DNA"/>
</dbReference>
<dbReference type="OrthoDB" id="6240809at2"/>
<reference evidence="1 2" key="1">
    <citation type="journal article" date="2011" name="Front. Microbiol.">
        <title>Genomic signatures of strain selection and enhancement in Bacillus atrophaeus var. globigii, a historical biowarfare simulant.</title>
        <authorList>
            <person name="Gibbons H.S."/>
            <person name="Broomall S.M."/>
            <person name="McNew L.A."/>
            <person name="Daligault H."/>
            <person name="Chapman C."/>
            <person name="Bruce D."/>
            <person name="Karavis M."/>
            <person name="Krepps M."/>
            <person name="McGregor P.A."/>
            <person name="Hong C."/>
            <person name="Park K.H."/>
            <person name="Akmal A."/>
            <person name="Feldman A."/>
            <person name="Lin J.S."/>
            <person name="Chang W.E."/>
            <person name="Higgs B.W."/>
            <person name="Demirev P."/>
            <person name="Lindquist J."/>
            <person name="Liem A."/>
            <person name="Fochler E."/>
            <person name="Read T.D."/>
            <person name="Tapia R."/>
            <person name="Johnson S."/>
            <person name="Bishop-Lilly K.A."/>
            <person name="Detter C."/>
            <person name="Han C."/>
            <person name="Sozhamannan S."/>
            <person name="Rosenzweig C.N."/>
            <person name="Skowronski E.W."/>
        </authorList>
    </citation>
    <scope>NUCLEOTIDE SEQUENCE [LARGE SCALE GENOMIC DNA]</scope>
    <source>
        <strain evidence="1 2">PIT1</strain>
    </source>
</reference>
<dbReference type="InterPro" id="IPR023373">
    <property type="entry name" value="YmcC_sf"/>
</dbReference>
<comment type="caution">
    <text evidence="1">The sequence shown here is derived from an EMBL/GenBank/DDBJ whole genome shotgun (WGS) entry which is preliminary data.</text>
</comment>
<dbReference type="Pfam" id="PF11102">
    <property type="entry name" value="YjbF"/>
    <property type="match status" value="1"/>
</dbReference>
<name>A0A432ZKF1_9GAMM</name>
<organism evidence="1 2">
    <name type="scientific">Pseudidiomarina taiwanensis</name>
    <dbReference type="NCBI Taxonomy" id="337250"/>
    <lineage>
        <taxon>Bacteria</taxon>
        <taxon>Pseudomonadati</taxon>
        <taxon>Pseudomonadota</taxon>
        <taxon>Gammaproteobacteria</taxon>
        <taxon>Alteromonadales</taxon>
        <taxon>Idiomarinaceae</taxon>
        <taxon>Pseudidiomarina</taxon>
    </lineage>
</organism>